<dbReference type="InterPro" id="IPR010809">
    <property type="entry name" value="FliD_C"/>
</dbReference>
<keyword evidence="3 5" id="KW-0175">Coiled coil</keyword>
<evidence type="ECO:0000313" key="9">
    <source>
        <dbReference type="Proteomes" id="UP000272238"/>
    </source>
</evidence>
<dbReference type="GO" id="GO:0009421">
    <property type="term" value="C:bacterial-type flagellum filament cap"/>
    <property type="evidence" value="ECO:0007669"/>
    <property type="project" value="InterPro"/>
</dbReference>
<gene>
    <name evidence="8" type="ORF">D8M03_16795</name>
</gene>
<dbReference type="Pfam" id="PF02465">
    <property type="entry name" value="FliD_N"/>
    <property type="match status" value="1"/>
</dbReference>
<dbReference type="OrthoDB" id="9776025at2"/>
<evidence type="ECO:0000256" key="5">
    <source>
        <dbReference type="RuleBase" id="RU362066"/>
    </source>
</evidence>
<dbReference type="InterPro" id="IPR040026">
    <property type="entry name" value="FliD"/>
</dbReference>
<organism evidence="8 9">
    <name type="scientific">Ureibacillus endophyticus</name>
    <dbReference type="NCBI Taxonomy" id="1978490"/>
    <lineage>
        <taxon>Bacteria</taxon>
        <taxon>Bacillati</taxon>
        <taxon>Bacillota</taxon>
        <taxon>Bacilli</taxon>
        <taxon>Bacillales</taxon>
        <taxon>Caryophanaceae</taxon>
        <taxon>Ureibacillus</taxon>
    </lineage>
</organism>
<comment type="subcellular location">
    <subcellularLocation>
        <location evidence="5">Secreted</location>
    </subcellularLocation>
    <subcellularLocation>
        <location evidence="5">Bacterial flagellum</location>
    </subcellularLocation>
</comment>
<comment type="caution">
    <text evidence="8">The sequence shown here is derived from an EMBL/GenBank/DDBJ whole genome shotgun (WGS) entry which is preliminary data.</text>
</comment>
<evidence type="ECO:0000256" key="4">
    <source>
        <dbReference type="ARBA" id="ARBA00023143"/>
    </source>
</evidence>
<keyword evidence="9" id="KW-1185">Reference proteome</keyword>
<comment type="subunit">
    <text evidence="2 5">Homopentamer.</text>
</comment>
<accession>A0A494YSC8</accession>
<dbReference type="Proteomes" id="UP000272238">
    <property type="component" value="Unassembled WGS sequence"/>
</dbReference>
<keyword evidence="4 5" id="KW-0975">Bacterial flagellum</keyword>
<keyword evidence="8" id="KW-0282">Flagellum</keyword>
<dbReference type="GO" id="GO:0007155">
    <property type="term" value="P:cell adhesion"/>
    <property type="evidence" value="ECO:0007669"/>
    <property type="project" value="InterPro"/>
</dbReference>
<dbReference type="GO" id="GO:0009424">
    <property type="term" value="C:bacterial-type flagellum hook"/>
    <property type="evidence" value="ECO:0007669"/>
    <property type="project" value="UniProtKB-UniRule"/>
</dbReference>
<dbReference type="InterPro" id="IPR003481">
    <property type="entry name" value="FliD_N"/>
</dbReference>
<dbReference type="GO" id="GO:0071973">
    <property type="term" value="P:bacterial-type flagellum-dependent cell motility"/>
    <property type="evidence" value="ECO:0007669"/>
    <property type="project" value="TreeGrafter"/>
</dbReference>
<evidence type="ECO:0000259" key="7">
    <source>
        <dbReference type="Pfam" id="PF07195"/>
    </source>
</evidence>
<dbReference type="Pfam" id="PF07195">
    <property type="entry name" value="FliD_C"/>
    <property type="match status" value="1"/>
</dbReference>
<name>A0A494YSC8_9BACL</name>
<keyword evidence="8" id="KW-0969">Cilium</keyword>
<proteinExistence type="inferred from homology"/>
<evidence type="ECO:0000259" key="6">
    <source>
        <dbReference type="Pfam" id="PF02465"/>
    </source>
</evidence>
<evidence type="ECO:0000256" key="2">
    <source>
        <dbReference type="ARBA" id="ARBA00011255"/>
    </source>
</evidence>
<feature type="domain" description="Flagellar hook-associated protein 2 C-terminal" evidence="7">
    <location>
        <begin position="622"/>
        <end position="860"/>
    </location>
</feature>
<dbReference type="AlphaFoldDB" id="A0A494YSC8"/>
<evidence type="ECO:0000256" key="1">
    <source>
        <dbReference type="ARBA" id="ARBA00009764"/>
    </source>
</evidence>
<keyword evidence="8" id="KW-0966">Cell projection</keyword>
<evidence type="ECO:0000256" key="3">
    <source>
        <dbReference type="ARBA" id="ARBA00023054"/>
    </source>
</evidence>
<protein>
    <recommendedName>
        <fullName evidence="5">Flagellar hook-associated protein 2</fullName>
        <shortName evidence="5">HAP2</shortName>
    </recommendedName>
    <alternativeName>
        <fullName evidence="5">Flagellar cap protein</fullName>
    </alternativeName>
</protein>
<dbReference type="PANTHER" id="PTHR30288">
    <property type="entry name" value="FLAGELLAR CAP/ASSEMBLY PROTEIN FLID"/>
    <property type="match status" value="1"/>
</dbReference>
<feature type="domain" description="Flagellar hook-associated protein 2 N-terminal" evidence="6">
    <location>
        <begin position="11"/>
        <end position="107"/>
    </location>
</feature>
<reference evidence="8 9" key="1">
    <citation type="journal article" date="2016" name="Antonie Van Leeuwenhoek">
        <title>Lysinibacillus endophyticus sp. nov., an indole-3-acetic acid producing endophytic bacterium isolated from corn root (Zea mays cv. Xinken-5).</title>
        <authorList>
            <person name="Yu J."/>
            <person name="Guan X."/>
            <person name="Liu C."/>
            <person name="Xiang W."/>
            <person name="Yu Z."/>
            <person name="Liu X."/>
            <person name="Wang G."/>
        </authorList>
    </citation>
    <scope>NUCLEOTIDE SEQUENCE [LARGE SCALE GENOMIC DNA]</scope>
    <source>
        <strain evidence="8 9">DSM 100506</strain>
    </source>
</reference>
<comment type="function">
    <text evidence="5">Required for morphogenesis and for the elongation of the flagellar filament by facilitating polymerization of the flagellin monomers at the tip of growing filament. Forms a capping structure, which prevents flagellin subunits (transported through the central channel of the flagellum) from leaking out without polymerization at the distal end.</text>
</comment>
<dbReference type="RefSeq" id="WP_121215950.1">
    <property type="nucleotide sequence ID" value="NZ_RBZN01000078.1"/>
</dbReference>
<keyword evidence="5" id="KW-0964">Secreted</keyword>
<dbReference type="EMBL" id="RBZN01000078">
    <property type="protein sequence ID" value="RKQ12842.1"/>
    <property type="molecule type" value="Genomic_DNA"/>
</dbReference>
<dbReference type="PANTHER" id="PTHR30288:SF0">
    <property type="entry name" value="FLAGELLAR HOOK-ASSOCIATED PROTEIN 2"/>
    <property type="match status" value="1"/>
</dbReference>
<comment type="similarity">
    <text evidence="1 5">Belongs to the FliD family.</text>
</comment>
<feature type="coiled-coil region" evidence="5">
    <location>
        <begin position="579"/>
        <end position="613"/>
    </location>
</feature>
<sequence length="870" mass="97369">MAAMRIGGLASGMDIDTLVEKLMVAERAPLDKLEQKKQTYEWQRDAYREVNTKLQTLDTYIADNLILKSLISKTATSSNSEYVTATASSSASGTLSIEGVSQLATAARSIGDQVNAVSTTTLKELFQNSGVSLPDSYNIAIRSIQKDGTLAKEATKIEFTENTTVSEFVSKINSSGAGVSAVFENGKLSITAMNTGDVQGDAEIKVDSGIEVFKAFKIVKNVDNPNNLASNGKNAIFQVNGIATERSTNTFSISGYSVTLKKTFNAENTFNEKLQAAINEFSYATDNKNQKLDIRNQARDAYFEDDEDITKKISEKHDDAYKLAFGNTLNLSEQEIYKKFGSSFFAISENENLTNIVKNIFADGSKNIEVIRQEINDDSNIPDSLKEELLKLSKEELQTFSSDFKKFNATANYEIFKGVTADQITAFKDLTIDNDMSEEEIKTAINDNDTILQKEALLKLSKEQLIQLYNMTETEITDFQQKADADKLKSIYNSFDSSFFKDLFIGLDETEINELIGLDLSVENPFEGKTQNVIAKLENLSPSQLKQLDNLMKLTGLNYKDQLEKFQSLAENDAARSNWQQAETAYNAAETRLEIAQAKLDVAQKDYQDIIDNGDISSQINPVTMVSTTNVDEIVTKIKDFVNTYNTLVKELNNLTKETKYRDFQPLTSLQRKEMEENEIKLWEEKAKSGLLRGDSIIQNGLSSMRSLIYESNPAVVNTKYNTLFSIGITSSSNYLEGGTLEIDENKLRKALEEDPDAVATLFNNSNGKEKDTIIVNGVSKEADTRGYLKKLRASFDKIQAKIEERAGRSTMNDTQFTLGKYLKDINNRIDSWQKKLVDIESRYWKQFSAMETMINKANQQSTSLSSYFV</sequence>
<evidence type="ECO:0000313" key="8">
    <source>
        <dbReference type="EMBL" id="RKQ12842.1"/>
    </source>
</evidence>
<dbReference type="GO" id="GO:0005576">
    <property type="term" value="C:extracellular region"/>
    <property type="evidence" value="ECO:0007669"/>
    <property type="project" value="UniProtKB-SubCell"/>
</dbReference>